<feature type="domain" description="Methyltransferase" evidence="2">
    <location>
        <begin position="69"/>
        <end position="159"/>
    </location>
</feature>
<comment type="caution">
    <text evidence="3">The sequence shown here is derived from an EMBL/GenBank/DDBJ whole genome shotgun (WGS) entry which is preliminary data.</text>
</comment>
<name>A0A9P6BCP4_9AGAR</name>
<evidence type="ECO:0000259" key="2">
    <source>
        <dbReference type="Pfam" id="PF13649"/>
    </source>
</evidence>
<feature type="region of interest" description="Disordered" evidence="1">
    <location>
        <begin position="170"/>
        <end position="189"/>
    </location>
</feature>
<dbReference type="PANTHER" id="PTHR43591:SF24">
    <property type="entry name" value="2-METHOXY-6-POLYPRENYL-1,4-BENZOQUINOL METHYLASE, MITOCHONDRIAL"/>
    <property type="match status" value="1"/>
</dbReference>
<dbReference type="SUPFAM" id="SSF53335">
    <property type="entry name" value="S-adenosyl-L-methionine-dependent methyltransferases"/>
    <property type="match status" value="1"/>
</dbReference>
<protein>
    <submittedName>
        <fullName evidence="3">S-adenosyl-L-methionine-dependent methyltransferase</fullName>
    </submittedName>
</protein>
<dbReference type="EMBL" id="MU158102">
    <property type="protein sequence ID" value="KAF9521367.1"/>
    <property type="molecule type" value="Genomic_DNA"/>
</dbReference>
<dbReference type="OrthoDB" id="2013972at2759"/>
<dbReference type="PANTHER" id="PTHR43591">
    <property type="entry name" value="METHYLTRANSFERASE"/>
    <property type="match status" value="1"/>
</dbReference>
<dbReference type="Gene3D" id="3.40.50.150">
    <property type="entry name" value="Vaccinia Virus protein VP39"/>
    <property type="match status" value="1"/>
</dbReference>
<keyword evidence="3" id="KW-0808">Transferase</keyword>
<evidence type="ECO:0000313" key="4">
    <source>
        <dbReference type="Proteomes" id="UP000807306"/>
    </source>
</evidence>
<proteinExistence type="predicted"/>
<keyword evidence="4" id="KW-1185">Reference proteome</keyword>
<dbReference type="AlphaFoldDB" id="A0A9P6BCP4"/>
<dbReference type="GO" id="GO:0032259">
    <property type="term" value="P:methylation"/>
    <property type="evidence" value="ECO:0007669"/>
    <property type="project" value="UniProtKB-KW"/>
</dbReference>
<keyword evidence="3" id="KW-0489">Methyltransferase</keyword>
<gene>
    <name evidence="3" type="ORF">CPB83DRAFT_841320</name>
</gene>
<dbReference type="InterPro" id="IPR041698">
    <property type="entry name" value="Methyltransf_25"/>
</dbReference>
<dbReference type="InterPro" id="IPR029063">
    <property type="entry name" value="SAM-dependent_MTases_sf"/>
</dbReference>
<dbReference type="Pfam" id="PF13649">
    <property type="entry name" value="Methyltransf_25"/>
    <property type="match status" value="1"/>
</dbReference>
<reference evidence="3" key="1">
    <citation type="submission" date="2020-11" db="EMBL/GenBank/DDBJ databases">
        <authorList>
            <consortium name="DOE Joint Genome Institute"/>
            <person name="Ahrendt S."/>
            <person name="Riley R."/>
            <person name="Andreopoulos W."/>
            <person name="Labutti K."/>
            <person name="Pangilinan J."/>
            <person name="Ruiz-Duenas F.J."/>
            <person name="Barrasa J.M."/>
            <person name="Sanchez-Garcia M."/>
            <person name="Camarero S."/>
            <person name="Miyauchi S."/>
            <person name="Serrano A."/>
            <person name="Linde D."/>
            <person name="Babiker R."/>
            <person name="Drula E."/>
            <person name="Ayuso-Fernandez I."/>
            <person name="Pacheco R."/>
            <person name="Padilla G."/>
            <person name="Ferreira P."/>
            <person name="Barriuso J."/>
            <person name="Kellner H."/>
            <person name="Castanera R."/>
            <person name="Alfaro M."/>
            <person name="Ramirez L."/>
            <person name="Pisabarro A.G."/>
            <person name="Kuo A."/>
            <person name="Tritt A."/>
            <person name="Lipzen A."/>
            <person name="He G."/>
            <person name="Yan M."/>
            <person name="Ng V."/>
            <person name="Cullen D."/>
            <person name="Martin F."/>
            <person name="Rosso M.-N."/>
            <person name="Henrissat B."/>
            <person name="Hibbett D."/>
            <person name="Martinez A.T."/>
            <person name="Grigoriev I.V."/>
        </authorList>
    </citation>
    <scope>NUCLEOTIDE SEQUENCE</scope>
    <source>
        <strain evidence="3">CBS 506.95</strain>
    </source>
</reference>
<dbReference type="CDD" id="cd02440">
    <property type="entry name" value="AdoMet_MTases"/>
    <property type="match status" value="1"/>
</dbReference>
<dbReference type="Proteomes" id="UP000807306">
    <property type="component" value="Unassembled WGS sequence"/>
</dbReference>
<sequence length="473" mass="54319">MPPIRRVKLNRNPGLSATWIAPKPEFAPKEHWISVHDMILHPYCQEVPYMQAYNPLLLKNYGDRPPARVLDLGCGPGHWLLFAADIWINSTLTGFDLMNLISSPPSNVRFVQGDFINFRLPFADATFDFVRMANLVLCIPHDKWEFILGEVRRVLTIGGRMELIDDQISFPYGKTPSPPRSGESSPLDSDMTCFEDEEGNSYPFIVGTAAEGSNTESTYEESTFSEWERRVSASKMLEQAFEKMLIERYKIHICPSDFLLGFLRGFFGRAACKVKTFQVVLPKQPTGKTNFGLQSGKPSKEIEDNSGSGYRRILSKLAALKHSLVLFASKNFLRVFNSAQPIDFRIQPRDHALLVLPSTYLTMDTEEIEMHACKYVHTLLGCRVALEEFLGQFLDHEGRKILPEDEFREELWDYECFRRPRLNWTNRRSDFHQPPRIYATSHRTSEFIPEGHDKPVTLRTIRVFQAVKQSSSR</sequence>
<organism evidence="3 4">
    <name type="scientific">Crepidotus variabilis</name>
    <dbReference type="NCBI Taxonomy" id="179855"/>
    <lineage>
        <taxon>Eukaryota</taxon>
        <taxon>Fungi</taxon>
        <taxon>Dikarya</taxon>
        <taxon>Basidiomycota</taxon>
        <taxon>Agaricomycotina</taxon>
        <taxon>Agaricomycetes</taxon>
        <taxon>Agaricomycetidae</taxon>
        <taxon>Agaricales</taxon>
        <taxon>Agaricineae</taxon>
        <taxon>Crepidotaceae</taxon>
        <taxon>Crepidotus</taxon>
    </lineage>
</organism>
<evidence type="ECO:0000256" key="1">
    <source>
        <dbReference type="SAM" id="MobiDB-lite"/>
    </source>
</evidence>
<dbReference type="GO" id="GO:0008168">
    <property type="term" value="F:methyltransferase activity"/>
    <property type="evidence" value="ECO:0007669"/>
    <property type="project" value="UniProtKB-KW"/>
</dbReference>
<evidence type="ECO:0000313" key="3">
    <source>
        <dbReference type="EMBL" id="KAF9521367.1"/>
    </source>
</evidence>
<accession>A0A9P6BCP4</accession>